<evidence type="ECO:0000259" key="8">
    <source>
        <dbReference type="Pfam" id="PF04542"/>
    </source>
</evidence>
<dbReference type="InterPro" id="IPR013249">
    <property type="entry name" value="RNA_pol_sigma70_r4_t2"/>
</dbReference>
<protein>
    <recommendedName>
        <fullName evidence="7">RNA polymerase sigma factor</fullName>
    </recommendedName>
</protein>
<dbReference type="CDD" id="cd06171">
    <property type="entry name" value="Sigma70_r4"/>
    <property type="match status" value="1"/>
</dbReference>
<accession>A0A2N3Y3E7</accession>
<evidence type="ECO:0000256" key="4">
    <source>
        <dbReference type="ARBA" id="ARBA00023082"/>
    </source>
</evidence>
<dbReference type="InterPro" id="IPR013324">
    <property type="entry name" value="RNA_pol_sigma_r3/r4-like"/>
</dbReference>
<dbReference type="InterPro" id="IPR014305">
    <property type="entry name" value="RNA_pol_sigma-G_actinobac"/>
</dbReference>
<dbReference type="Gene3D" id="3.10.450.50">
    <property type="match status" value="1"/>
</dbReference>
<comment type="similarity">
    <text evidence="1 7">Belongs to the sigma-70 factor family. ECF subfamily.</text>
</comment>
<comment type="subunit">
    <text evidence="2">Interacts transiently with the RNA polymerase catalytic core formed by RpoA, RpoB, RpoC and RpoZ (2 alpha, 1 beta, 1 beta' and 1 omega subunit) to form the RNA polymerase holoenzyme that can initiate transcription.</text>
</comment>
<evidence type="ECO:0000256" key="5">
    <source>
        <dbReference type="ARBA" id="ARBA00023125"/>
    </source>
</evidence>
<keyword evidence="4 7" id="KW-0731">Sigma factor</keyword>
<evidence type="ECO:0000256" key="7">
    <source>
        <dbReference type="RuleBase" id="RU000716"/>
    </source>
</evidence>
<dbReference type="InterPro" id="IPR000838">
    <property type="entry name" value="RNA_pol_sigma70_ECF_CS"/>
</dbReference>
<dbReference type="SUPFAM" id="SSF54427">
    <property type="entry name" value="NTF2-like"/>
    <property type="match status" value="1"/>
</dbReference>
<dbReference type="SUPFAM" id="SSF88659">
    <property type="entry name" value="Sigma3 and sigma4 domains of RNA polymerase sigma factors"/>
    <property type="match status" value="1"/>
</dbReference>
<dbReference type="GO" id="GO:0016987">
    <property type="term" value="F:sigma factor activity"/>
    <property type="evidence" value="ECO:0007669"/>
    <property type="project" value="UniProtKB-KW"/>
</dbReference>
<sequence>MAATTTVTDDFVAQADPYRRELLAHCYRMLGSLHDAEDLVQETYLRAWRGYDRFEGRSSLRTWLYRIATTTCLTALENRKRRPLPTGLGGPSDPSRDELVELPEVPWLEPIPDAMITDDHTDPAAIVSARESTRLAFIAALQHLPARQRAVLILRDVLKWKAAEVAEALDTSTAAVNSSLQRARAQLDQVKPSEDDTREPLTAEQRRMLERYVAAFEAKDISRIVQMFTEDAIWEMPPFTNWVSGAEQIGVLVDLKCPAGPDDMRLLPARANGQVAFGVYMRQPDGVFRPFHLQVLEFDGAKVKHAVTFFDVSLFPSFGLPDTYPQ</sequence>
<name>A0A2N3Y3E7_SACSN</name>
<dbReference type="GO" id="GO:0006950">
    <property type="term" value="P:response to stress"/>
    <property type="evidence" value="ECO:0007669"/>
    <property type="project" value="UniProtKB-ARBA"/>
</dbReference>
<evidence type="ECO:0000313" key="10">
    <source>
        <dbReference type="EMBL" id="PKW17432.1"/>
    </source>
</evidence>
<dbReference type="InterPro" id="IPR032710">
    <property type="entry name" value="NTF2-like_dom_sf"/>
</dbReference>
<evidence type="ECO:0000259" key="9">
    <source>
        <dbReference type="Pfam" id="PF08281"/>
    </source>
</evidence>
<dbReference type="InterPro" id="IPR036388">
    <property type="entry name" value="WH-like_DNA-bd_sf"/>
</dbReference>
<keyword evidence="5 7" id="KW-0238">DNA-binding</keyword>
<dbReference type="AlphaFoldDB" id="A0A2N3Y3E7"/>
<dbReference type="NCBIfam" id="TIGR02960">
    <property type="entry name" value="SigX5"/>
    <property type="match status" value="1"/>
</dbReference>
<organism evidence="10 11">
    <name type="scientific">Saccharopolyspora spinosa</name>
    <dbReference type="NCBI Taxonomy" id="60894"/>
    <lineage>
        <taxon>Bacteria</taxon>
        <taxon>Bacillati</taxon>
        <taxon>Actinomycetota</taxon>
        <taxon>Actinomycetes</taxon>
        <taxon>Pseudonocardiales</taxon>
        <taxon>Pseudonocardiaceae</taxon>
        <taxon>Saccharopolyspora</taxon>
    </lineage>
</organism>
<keyword evidence="6 7" id="KW-0804">Transcription</keyword>
<dbReference type="InterPro" id="IPR013325">
    <property type="entry name" value="RNA_pol_sigma_r2"/>
</dbReference>
<dbReference type="InterPro" id="IPR039425">
    <property type="entry name" value="RNA_pol_sigma-70-like"/>
</dbReference>
<comment type="caution">
    <text evidence="10">The sequence shown here is derived from an EMBL/GenBank/DDBJ whole genome shotgun (WGS) entry which is preliminary data.</text>
</comment>
<keyword evidence="3 7" id="KW-0805">Transcription regulation</keyword>
<dbReference type="SUPFAM" id="SSF88946">
    <property type="entry name" value="Sigma2 domain of RNA polymerase sigma factors"/>
    <property type="match status" value="1"/>
</dbReference>
<dbReference type="PROSITE" id="PS01063">
    <property type="entry name" value="SIGMA70_ECF"/>
    <property type="match status" value="1"/>
</dbReference>
<keyword evidence="11" id="KW-1185">Reference proteome</keyword>
<dbReference type="PANTHER" id="PTHR43133:SF65">
    <property type="entry name" value="ECF RNA POLYMERASE SIGMA FACTOR SIGG"/>
    <property type="match status" value="1"/>
</dbReference>
<dbReference type="NCBIfam" id="TIGR02937">
    <property type="entry name" value="sigma70-ECF"/>
    <property type="match status" value="1"/>
</dbReference>
<proteinExistence type="inferred from homology"/>
<dbReference type="GO" id="GO:0006352">
    <property type="term" value="P:DNA-templated transcription initiation"/>
    <property type="evidence" value="ECO:0007669"/>
    <property type="project" value="InterPro"/>
</dbReference>
<dbReference type="Gene3D" id="1.10.10.10">
    <property type="entry name" value="Winged helix-like DNA-binding domain superfamily/Winged helix DNA-binding domain"/>
    <property type="match status" value="1"/>
</dbReference>
<feature type="domain" description="RNA polymerase sigma-70 region 2" evidence="8">
    <location>
        <begin position="17"/>
        <end position="82"/>
    </location>
</feature>
<dbReference type="Gene3D" id="1.10.1740.10">
    <property type="match status" value="1"/>
</dbReference>
<dbReference type="InterPro" id="IPR014284">
    <property type="entry name" value="RNA_pol_sigma-70_dom"/>
</dbReference>
<gene>
    <name evidence="10" type="ORF">A8926_5395</name>
</gene>
<dbReference type="EMBL" id="PJNB01000001">
    <property type="protein sequence ID" value="PKW17432.1"/>
    <property type="molecule type" value="Genomic_DNA"/>
</dbReference>
<dbReference type="Proteomes" id="UP000233786">
    <property type="component" value="Unassembled WGS sequence"/>
</dbReference>
<feature type="domain" description="RNA polymerase sigma factor 70 region 4 type 2" evidence="9">
    <location>
        <begin position="135"/>
        <end position="187"/>
    </location>
</feature>
<dbReference type="OrthoDB" id="3806887at2"/>
<evidence type="ECO:0000313" key="11">
    <source>
        <dbReference type="Proteomes" id="UP000233786"/>
    </source>
</evidence>
<dbReference type="PANTHER" id="PTHR43133">
    <property type="entry name" value="RNA POLYMERASE ECF-TYPE SIGMA FACTO"/>
    <property type="match status" value="1"/>
</dbReference>
<dbReference type="Pfam" id="PF08281">
    <property type="entry name" value="Sigma70_r4_2"/>
    <property type="match status" value="1"/>
</dbReference>
<dbReference type="RefSeq" id="WP_010692736.1">
    <property type="nucleotide sequence ID" value="NZ_CP061007.1"/>
</dbReference>
<dbReference type="Pfam" id="PF04542">
    <property type="entry name" value="Sigma70_r2"/>
    <property type="match status" value="1"/>
</dbReference>
<dbReference type="STRING" id="994479.GCA_000194155_01051"/>
<evidence type="ECO:0000256" key="2">
    <source>
        <dbReference type="ARBA" id="ARBA00011344"/>
    </source>
</evidence>
<dbReference type="NCBIfam" id="NF006089">
    <property type="entry name" value="PRK08241.1"/>
    <property type="match status" value="1"/>
</dbReference>
<dbReference type="GO" id="GO:0003677">
    <property type="term" value="F:DNA binding"/>
    <property type="evidence" value="ECO:0007669"/>
    <property type="project" value="UniProtKB-KW"/>
</dbReference>
<reference evidence="10" key="1">
    <citation type="submission" date="2017-12" db="EMBL/GenBank/DDBJ databases">
        <title>Sequencing the genomes of 1000 Actinobacteria strains.</title>
        <authorList>
            <person name="Klenk H.-P."/>
        </authorList>
    </citation>
    <scope>NUCLEOTIDE SEQUENCE [LARGE SCALE GENOMIC DNA]</scope>
    <source>
        <strain evidence="10">DSM 44228</strain>
    </source>
</reference>
<evidence type="ECO:0000256" key="6">
    <source>
        <dbReference type="ARBA" id="ARBA00023163"/>
    </source>
</evidence>
<evidence type="ECO:0000256" key="3">
    <source>
        <dbReference type="ARBA" id="ARBA00023015"/>
    </source>
</evidence>
<evidence type="ECO:0000256" key="1">
    <source>
        <dbReference type="ARBA" id="ARBA00010641"/>
    </source>
</evidence>
<dbReference type="InterPro" id="IPR007627">
    <property type="entry name" value="RNA_pol_sigma70_r2"/>
</dbReference>